<protein>
    <recommendedName>
        <fullName evidence="1">mRNA interferase</fullName>
        <ecNumber evidence="1">3.1.-.-</ecNumber>
    </recommendedName>
</protein>
<comment type="function">
    <text evidence="1">Toxic component of a type II toxin-antitoxin (TA) system.</text>
</comment>
<dbReference type="InterPro" id="IPR011067">
    <property type="entry name" value="Plasmid_toxin/cell-grow_inhib"/>
</dbReference>
<dbReference type="GO" id="GO:0016075">
    <property type="term" value="P:rRNA catabolic process"/>
    <property type="evidence" value="ECO:0007669"/>
    <property type="project" value="TreeGrafter"/>
</dbReference>
<dbReference type="EC" id="3.1.-.-" evidence="1"/>
<dbReference type="Proteomes" id="UP000287233">
    <property type="component" value="Chromosome"/>
</dbReference>
<dbReference type="PANTHER" id="PTHR33988:SF1">
    <property type="entry name" value="ENDORIBONUCLEASE MAZF7-RELATED"/>
    <property type="match status" value="1"/>
</dbReference>
<dbReference type="GO" id="GO:0006402">
    <property type="term" value="P:mRNA catabolic process"/>
    <property type="evidence" value="ECO:0007669"/>
    <property type="project" value="TreeGrafter"/>
</dbReference>
<sequence length="113" mass="12693">MDKPSRGEIWLVDLSPVRGHEPAGRRPALVISVDEFNHGPAGLVLVIPLTTKEKGIPFHVEVQPPQGGLERRSFIKCEDLRSVAKERLLELWGRVTPTTLAEVEDRLRILLEL</sequence>
<name>A0A410FTT0_BIPS1</name>
<keyword evidence="1" id="KW-0378">Hydrolase</keyword>
<dbReference type="GO" id="GO:0003677">
    <property type="term" value="F:DNA binding"/>
    <property type="evidence" value="ECO:0007669"/>
    <property type="project" value="InterPro"/>
</dbReference>
<dbReference type="GO" id="GO:0004521">
    <property type="term" value="F:RNA endonuclease activity"/>
    <property type="evidence" value="ECO:0007669"/>
    <property type="project" value="TreeGrafter"/>
</dbReference>
<dbReference type="KEGG" id="bih:BIP78_0574"/>
<dbReference type="PANTHER" id="PTHR33988">
    <property type="entry name" value="ENDORIBONUCLEASE MAZF-RELATED"/>
    <property type="match status" value="1"/>
</dbReference>
<accession>A0A410FTT0</accession>
<dbReference type="Pfam" id="PF02452">
    <property type="entry name" value="PemK_toxin"/>
    <property type="match status" value="1"/>
</dbReference>
<evidence type="ECO:0000313" key="3">
    <source>
        <dbReference type="Proteomes" id="UP000287233"/>
    </source>
</evidence>
<dbReference type="Gene3D" id="2.30.30.110">
    <property type="match status" value="1"/>
</dbReference>
<evidence type="ECO:0000313" key="2">
    <source>
        <dbReference type="EMBL" id="QAA76340.1"/>
    </source>
</evidence>
<reference evidence="3" key="1">
    <citation type="submission" date="2018-12" db="EMBL/GenBank/DDBJ databases">
        <title>Complete genome sequence of an uncultured bacterium of the candidate phylum Bipolaricaulota.</title>
        <authorList>
            <person name="Kadnikov V.V."/>
            <person name="Mardanov A.V."/>
            <person name="Beletsky A.V."/>
            <person name="Frank Y.A."/>
            <person name="Karnachuk O.V."/>
            <person name="Ravin N.V."/>
        </authorList>
    </citation>
    <scope>NUCLEOTIDE SEQUENCE [LARGE SCALE GENOMIC DNA]</scope>
</reference>
<keyword evidence="1" id="KW-0540">Nuclease</keyword>
<dbReference type="InterPro" id="IPR003477">
    <property type="entry name" value="PemK-like"/>
</dbReference>
<dbReference type="SUPFAM" id="SSF50118">
    <property type="entry name" value="Cell growth inhibitor/plasmid maintenance toxic component"/>
    <property type="match status" value="1"/>
</dbReference>
<gene>
    <name evidence="2" type="ORF">BIP78_0574</name>
</gene>
<comment type="similarity">
    <text evidence="1">Belongs to the PemK/MazF family.</text>
</comment>
<proteinExistence type="inferred from homology"/>
<dbReference type="GO" id="GO:0016787">
    <property type="term" value="F:hydrolase activity"/>
    <property type="evidence" value="ECO:0007669"/>
    <property type="project" value="UniProtKB-KW"/>
</dbReference>
<keyword evidence="1" id="KW-0255">Endonuclease</keyword>
<organism evidence="2 3">
    <name type="scientific">Bipolaricaulis sibiricus</name>
    <dbReference type="NCBI Taxonomy" id="2501609"/>
    <lineage>
        <taxon>Bacteria</taxon>
        <taxon>Candidatus Bipolaricaulota</taxon>
        <taxon>Candidatus Bipolaricaulia</taxon>
        <taxon>Candidatus Bipolaricaulales</taxon>
        <taxon>Candidatus Bipolaricaulaceae</taxon>
        <taxon>Candidatus Bipolaricaulis</taxon>
    </lineage>
</organism>
<dbReference type="EMBL" id="CP034928">
    <property type="protein sequence ID" value="QAA76340.1"/>
    <property type="molecule type" value="Genomic_DNA"/>
</dbReference>
<evidence type="ECO:0000256" key="1">
    <source>
        <dbReference type="PIRNR" id="PIRNR033490"/>
    </source>
</evidence>
<dbReference type="AlphaFoldDB" id="A0A410FTT0"/>
<dbReference type="PIRSF" id="PIRSF033490">
    <property type="entry name" value="MazF"/>
    <property type="match status" value="1"/>
</dbReference>